<dbReference type="GO" id="GO:0005874">
    <property type="term" value="C:microtubule"/>
    <property type="evidence" value="ECO:0007669"/>
    <property type="project" value="UniProtKB-KW"/>
</dbReference>
<proteinExistence type="inferred from homology"/>
<evidence type="ECO:0000313" key="12">
    <source>
        <dbReference type="EMBL" id="KAG0320182.1"/>
    </source>
</evidence>
<keyword evidence="5 9" id="KW-0067">ATP-binding</keyword>
<evidence type="ECO:0000256" key="3">
    <source>
        <dbReference type="ARBA" id="ARBA00022701"/>
    </source>
</evidence>
<evidence type="ECO:0000259" key="11">
    <source>
        <dbReference type="PROSITE" id="PS50067"/>
    </source>
</evidence>
<evidence type="ECO:0000256" key="6">
    <source>
        <dbReference type="ARBA" id="ARBA00023175"/>
    </source>
</evidence>
<comment type="subcellular location">
    <subcellularLocation>
        <location evidence="1">Cytoplasm</location>
        <location evidence="1">Cytoskeleton</location>
    </subcellularLocation>
</comment>
<feature type="region of interest" description="Disordered" evidence="10">
    <location>
        <begin position="188"/>
        <end position="213"/>
    </location>
</feature>
<keyword evidence="4 9" id="KW-0547">Nucleotide-binding</keyword>
<dbReference type="Pfam" id="PF00225">
    <property type="entry name" value="Kinesin"/>
    <property type="match status" value="1"/>
</dbReference>
<feature type="compositionally biased region" description="Low complexity" evidence="10">
    <location>
        <begin position="851"/>
        <end position="869"/>
    </location>
</feature>
<dbReference type="GO" id="GO:0003777">
    <property type="term" value="F:microtubule motor activity"/>
    <property type="evidence" value="ECO:0007669"/>
    <property type="project" value="InterPro"/>
</dbReference>
<feature type="compositionally biased region" description="Low complexity" evidence="10">
    <location>
        <begin position="907"/>
        <end position="919"/>
    </location>
</feature>
<keyword evidence="3" id="KW-0493">Microtubule</keyword>
<feature type="compositionally biased region" description="Low complexity" evidence="10">
    <location>
        <begin position="762"/>
        <end position="804"/>
    </location>
</feature>
<organism evidence="12 13">
    <name type="scientific">Linnemannia gamsii</name>
    <dbReference type="NCBI Taxonomy" id="64522"/>
    <lineage>
        <taxon>Eukaryota</taxon>
        <taxon>Fungi</taxon>
        <taxon>Fungi incertae sedis</taxon>
        <taxon>Mucoromycota</taxon>
        <taxon>Mortierellomycotina</taxon>
        <taxon>Mortierellomycetes</taxon>
        <taxon>Mortierellales</taxon>
        <taxon>Mortierellaceae</taxon>
        <taxon>Linnemannia</taxon>
    </lineage>
</organism>
<feature type="compositionally biased region" description="Low complexity" evidence="10">
    <location>
        <begin position="188"/>
        <end position="198"/>
    </location>
</feature>
<feature type="compositionally biased region" description="Low complexity" evidence="10">
    <location>
        <begin position="880"/>
        <end position="900"/>
    </location>
</feature>
<dbReference type="Proteomes" id="UP000823405">
    <property type="component" value="Unassembled WGS sequence"/>
</dbReference>
<protein>
    <submittedName>
        <fullName evidence="12">Kinesin-like protein kif24</fullName>
    </submittedName>
</protein>
<evidence type="ECO:0000256" key="10">
    <source>
        <dbReference type="SAM" id="MobiDB-lite"/>
    </source>
</evidence>
<dbReference type="OrthoDB" id="3176171at2759"/>
<dbReference type="PROSITE" id="PS50067">
    <property type="entry name" value="KINESIN_MOTOR_2"/>
    <property type="match status" value="1"/>
</dbReference>
<evidence type="ECO:0000256" key="5">
    <source>
        <dbReference type="ARBA" id="ARBA00022840"/>
    </source>
</evidence>
<evidence type="ECO:0000313" key="13">
    <source>
        <dbReference type="Proteomes" id="UP000823405"/>
    </source>
</evidence>
<evidence type="ECO:0000256" key="7">
    <source>
        <dbReference type="ARBA" id="ARBA00023212"/>
    </source>
</evidence>
<dbReference type="SUPFAM" id="SSF52540">
    <property type="entry name" value="P-loop containing nucleoside triphosphate hydrolases"/>
    <property type="match status" value="1"/>
</dbReference>
<feature type="compositionally biased region" description="Acidic residues" evidence="10">
    <location>
        <begin position="584"/>
        <end position="594"/>
    </location>
</feature>
<feature type="domain" description="Kinesin motor" evidence="11">
    <location>
        <begin position="251"/>
        <end position="571"/>
    </location>
</feature>
<keyword evidence="13" id="KW-1185">Reference proteome</keyword>
<dbReference type="InterPro" id="IPR036961">
    <property type="entry name" value="Kinesin_motor_dom_sf"/>
</dbReference>
<dbReference type="GO" id="GO:0007018">
    <property type="term" value="P:microtubule-based movement"/>
    <property type="evidence" value="ECO:0007669"/>
    <property type="project" value="InterPro"/>
</dbReference>
<dbReference type="AlphaFoldDB" id="A0A9P6RH68"/>
<feature type="region of interest" description="Disordered" evidence="10">
    <location>
        <begin position="573"/>
        <end position="606"/>
    </location>
</feature>
<sequence>MQDYNTLGVTSMEDRRKLFQLIQTIKAQYVDTPEPSPPMATASIPHSSAAPPLTNDSDDMSRGYGAQALSEMSKRSSDARLSMSMGRRSGANMLNNLSHSKSLSTSMASSYQLQEQERLQQQQQQQFQQQQQYQQQQQQRQAQEYDYEMQQQQQYQQYQQQQQLLQQQQYRQQQRELMLQQQQQQQQQMMQMEQQRQYPDGRGFKVASDDEEDPIPVQEAQRGLNAYSVPAGGRGTLGRNSSYTVNDMMAKIRVCVRKRPLSSKEVHRGEKDMASVSGRQLAVDEPKVRLDMTKFIERHKFVFDEVFDSDATNEDVYRRTAYPLVQYLFEGGKATCFAYGQTGSGKTYTMLDDSQGLYVLAARDIFVKLRSPENAHLSIFMGFYEIYQGQLHDLLNERKKLHAREDGKNGVVVAGLKEFEIVNVEGLMQVFAYGNNARSTGSTRANADSSRSHAIMQIVLKDSASKTVIGKLSFIDLAGSERGADRGETDVKTRMEGAEINKSLLALKECIRALDQDKKHTPFRQSKLTQVLKDSFVGNSRTCMIATISPNNSNSEHTLNTLRYADRVKELKAEGGAKGTAPSEAEDYMDDTEGELGGTTSAYDDDDFISSASDNIADETIDLLDDEEFPHALDQEEMDPHPLATSTYDHELEEPPSPGHILRGGFDDGEEINSRRMSYQQQQAQAQRHLLQQQQLQHQQNQLQQQLQQQKLDAEKYREPPAPSSSASPRLKQSSASLKASKSEAFSRLPMPRGNSAQSQQPRTASPTSHSPTATSIPPSQRQSLSSSTNRRNSSNPSPPLSSRSGRDARTSPDGSSSNETASTNANTSSATSTPATVNGVHKSSGAGPRSSTSTNSAPSSAHPGPASATTSESHFGLNSPTSPKISTPTSATATPTTAATGGGGSPSLASSSSSLASAGGAGPWTFSITEMQSFVREHRAELQECSELTKRETKLLKDVMVGMSSPAMAQTTGYGGDRESFQRYLDELDEIVDEKLITIVAMSQKLKALRSQM</sequence>
<keyword evidence="2" id="KW-0963">Cytoplasm</keyword>
<dbReference type="GO" id="GO:0005524">
    <property type="term" value="F:ATP binding"/>
    <property type="evidence" value="ECO:0007669"/>
    <property type="project" value="UniProtKB-UniRule"/>
</dbReference>
<name>A0A9P6RH68_9FUNG</name>
<keyword evidence="7" id="KW-0206">Cytoskeleton</keyword>
<evidence type="ECO:0000256" key="2">
    <source>
        <dbReference type="ARBA" id="ARBA00022490"/>
    </source>
</evidence>
<feature type="compositionally biased region" description="Low complexity" evidence="10">
    <location>
        <begin position="816"/>
        <end position="839"/>
    </location>
</feature>
<evidence type="ECO:0000256" key="8">
    <source>
        <dbReference type="ARBA" id="ARBA00061030"/>
    </source>
</evidence>
<comment type="caution">
    <text evidence="12">The sequence shown here is derived from an EMBL/GenBank/DDBJ whole genome shotgun (WGS) entry which is preliminary data.</text>
</comment>
<dbReference type="FunFam" id="3.40.850.10:FF:000012">
    <property type="entry name" value="Kinesin-like protein"/>
    <property type="match status" value="1"/>
</dbReference>
<keyword evidence="6 9" id="KW-0505">Motor protein</keyword>
<evidence type="ECO:0000256" key="9">
    <source>
        <dbReference type="PROSITE-ProRule" id="PRU00283"/>
    </source>
</evidence>
<comment type="similarity">
    <text evidence="8">Belongs to the TRAFAC class myosin-kinesin ATPase superfamily. Kinesin family. KIN-13 subfamily.</text>
</comment>
<evidence type="ECO:0000256" key="4">
    <source>
        <dbReference type="ARBA" id="ARBA00022741"/>
    </source>
</evidence>
<dbReference type="InterPro" id="IPR001752">
    <property type="entry name" value="Kinesin_motor_dom"/>
</dbReference>
<dbReference type="SMART" id="SM00129">
    <property type="entry name" value="KISc"/>
    <property type="match status" value="1"/>
</dbReference>
<dbReference type="PRINTS" id="PR00380">
    <property type="entry name" value="KINESINHEAVY"/>
</dbReference>
<feature type="region of interest" description="Disordered" evidence="10">
    <location>
        <begin position="31"/>
        <end position="82"/>
    </location>
</feature>
<feature type="compositionally biased region" description="Polar residues" evidence="10">
    <location>
        <begin position="870"/>
        <end position="879"/>
    </location>
</feature>
<feature type="binding site" evidence="9">
    <location>
        <begin position="340"/>
        <end position="347"/>
    </location>
    <ligand>
        <name>ATP</name>
        <dbReference type="ChEBI" id="CHEBI:30616"/>
    </ligand>
</feature>
<dbReference type="PANTHER" id="PTHR47971">
    <property type="entry name" value="KINESIN-RELATED PROTEIN 6"/>
    <property type="match status" value="1"/>
</dbReference>
<dbReference type="PANTHER" id="PTHR47971:SF8">
    <property type="entry name" value="KINESIN-LIKE PROTEIN"/>
    <property type="match status" value="1"/>
</dbReference>
<dbReference type="InterPro" id="IPR019821">
    <property type="entry name" value="Kinesin_motor_CS"/>
</dbReference>
<dbReference type="InterPro" id="IPR027640">
    <property type="entry name" value="Kinesin-like_fam"/>
</dbReference>
<dbReference type="GO" id="GO:0008017">
    <property type="term" value="F:microtubule binding"/>
    <property type="evidence" value="ECO:0007669"/>
    <property type="project" value="InterPro"/>
</dbReference>
<dbReference type="CDD" id="cd01367">
    <property type="entry name" value="KISc_KIF2_like"/>
    <property type="match status" value="1"/>
</dbReference>
<dbReference type="Gene3D" id="3.40.850.10">
    <property type="entry name" value="Kinesin motor domain"/>
    <property type="match status" value="1"/>
</dbReference>
<evidence type="ECO:0000256" key="1">
    <source>
        <dbReference type="ARBA" id="ARBA00004245"/>
    </source>
</evidence>
<dbReference type="InterPro" id="IPR027417">
    <property type="entry name" value="P-loop_NTPase"/>
</dbReference>
<dbReference type="GO" id="GO:0007019">
    <property type="term" value="P:microtubule depolymerization"/>
    <property type="evidence" value="ECO:0007669"/>
    <property type="project" value="TreeGrafter"/>
</dbReference>
<accession>A0A9P6RH68</accession>
<feature type="region of interest" description="Disordered" evidence="10">
    <location>
        <begin position="634"/>
        <end position="921"/>
    </location>
</feature>
<dbReference type="EMBL" id="JAAAIN010000110">
    <property type="protein sequence ID" value="KAG0320182.1"/>
    <property type="molecule type" value="Genomic_DNA"/>
</dbReference>
<feature type="compositionally biased region" description="Low complexity" evidence="10">
    <location>
        <begin position="680"/>
        <end position="710"/>
    </location>
</feature>
<feature type="compositionally biased region" description="Low complexity" evidence="10">
    <location>
        <begin position="724"/>
        <end position="747"/>
    </location>
</feature>
<reference evidence="12" key="1">
    <citation type="journal article" date="2020" name="Fungal Divers.">
        <title>Resolving the Mortierellaceae phylogeny through synthesis of multi-gene phylogenetics and phylogenomics.</title>
        <authorList>
            <person name="Vandepol N."/>
            <person name="Liber J."/>
            <person name="Desiro A."/>
            <person name="Na H."/>
            <person name="Kennedy M."/>
            <person name="Barry K."/>
            <person name="Grigoriev I.V."/>
            <person name="Miller A.N."/>
            <person name="O'Donnell K."/>
            <person name="Stajich J.E."/>
            <person name="Bonito G."/>
        </authorList>
    </citation>
    <scope>NUCLEOTIDE SEQUENCE</scope>
    <source>
        <strain evidence="12">NVP60</strain>
    </source>
</reference>
<dbReference type="PROSITE" id="PS00411">
    <property type="entry name" value="KINESIN_MOTOR_1"/>
    <property type="match status" value="1"/>
</dbReference>
<gene>
    <name evidence="12" type="primary">KIF24_1</name>
    <name evidence="12" type="ORF">BGZ97_000557</name>
</gene>